<name>A0A812STU1_9DINO</name>
<accession>A0A812STU1</accession>
<proteinExistence type="predicted"/>
<sequence length="138" mass="14611">MLLTSFSVLRAKRRSYRASSFSASLKHPGPPKPPRQEDELLEMEFAARGHAVCSAQSSGTEGARGRTIPAVTAETGAANAALQSVDAEEARGGTEGLQFGSRKAGEAQVGLKLWSQRTGGPQEEAAGGRTWATHRRCC</sequence>
<comment type="caution">
    <text evidence="2">The sequence shown here is derived from an EMBL/GenBank/DDBJ whole genome shotgun (WGS) entry which is preliminary data.</text>
</comment>
<protein>
    <submittedName>
        <fullName evidence="2">Uncharacterized protein</fullName>
    </submittedName>
</protein>
<dbReference type="EMBL" id="CAJNDS010002500">
    <property type="protein sequence ID" value="CAE7500657.1"/>
    <property type="molecule type" value="Genomic_DNA"/>
</dbReference>
<reference evidence="2" key="1">
    <citation type="submission" date="2021-02" db="EMBL/GenBank/DDBJ databases">
        <authorList>
            <person name="Dougan E. K."/>
            <person name="Rhodes N."/>
            <person name="Thang M."/>
            <person name="Chan C."/>
        </authorList>
    </citation>
    <scope>NUCLEOTIDE SEQUENCE</scope>
</reference>
<evidence type="ECO:0000256" key="1">
    <source>
        <dbReference type="SAM" id="MobiDB-lite"/>
    </source>
</evidence>
<gene>
    <name evidence="2" type="ORF">SNAT2548_LOCUS28040</name>
</gene>
<dbReference type="AlphaFoldDB" id="A0A812STU1"/>
<evidence type="ECO:0000313" key="2">
    <source>
        <dbReference type="EMBL" id="CAE7500657.1"/>
    </source>
</evidence>
<evidence type="ECO:0000313" key="3">
    <source>
        <dbReference type="Proteomes" id="UP000604046"/>
    </source>
</evidence>
<organism evidence="2 3">
    <name type="scientific">Symbiodinium natans</name>
    <dbReference type="NCBI Taxonomy" id="878477"/>
    <lineage>
        <taxon>Eukaryota</taxon>
        <taxon>Sar</taxon>
        <taxon>Alveolata</taxon>
        <taxon>Dinophyceae</taxon>
        <taxon>Suessiales</taxon>
        <taxon>Symbiodiniaceae</taxon>
        <taxon>Symbiodinium</taxon>
    </lineage>
</organism>
<feature type="region of interest" description="Disordered" evidence="1">
    <location>
        <begin position="15"/>
        <end position="37"/>
    </location>
</feature>
<keyword evidence="3" id="KW-1185">Reference proteome</keyword>
<dbReference type="Proteomes" id="UP000604046">
    <property type="component" value="Unassembled WGS sequence"/>
</dbReference>